<dbReference type="InterPro" id="IPR002641">
    <property type="entry name" value="PNPLA_dom"/>
</dbReference>
<dbReference type="PROSITE" id="PS51635">
    <property type="entry name" value="PNPLA"/>
    <property type="match status" value="1"/>
</dbReference>
<feature type="domain" description="PNPLA" evidence="2">
    <location>
        <begin position="37"/>
        <end position="221"/>
    </location>
</feature>
<dbReference type="EMBL" id="MN738749">
    <property type="protein sequence ID" value="QHS83136.1"/>
    <property type="molecule type" value="Genomic_DNA"/>
</dbReference>
<organism evidence="3">
    <name type="scientific">viral metagenome</name>
    <dbReference type="NCBI Taxonomy" id="1070528"/>
    <lineage>
        <taxon>unclassified sequences</taxon>
        <taxon>metagenomes</taxon>
        <taxon>organismal metagenomes</taxon>
    </lineage>
</organism>
<dbReference type="Pfam" id="PF01734">
    <property type="entry name" value="Patatin"/>
    <property type="match status" value="1"/>
</dbReference>
<evidence type="ECO:0000256" key="1">
    <source>
        <dbReference type="ARBA" id="ARBA00023098"/>
    </source>
</evidence>
<dbReference type="InterPro" id="IPR052580">
    <property type="entry name" value="Lipid_Hydrolase"/>
</dbReference>
<evidence type="ECO:0000259" key="2">
    <source>
        <dbReference type="PROSITE" id="PS51635"/>
    </source>
</evidence>
<dbReference type="SUPFAM" id="SSF52151">
    <property type="entry name" value="FabD/lysophospholipase-like"/>
    <property type="match status" value="1"/>
</dbReference>
<proteinExistence type="predicted"/>
<keyword evidence="1" id="KW-0443">Lipid metabolism</keyword>
<reference evidence="3" key="1">
    <citation type="journal article" date="2020" name="Nature">
        <title>Giant virus diversity and host interactions through global metagenomics.</title>
        <authorList>
            <person name="Schulz F."/>
            <person name="Roux S."/>
            <person name="Paez-Espino D."/>
            <person name="Jungbluth S."/>
            <person name="Walsh D.A."/>
            <person name="Denef V.J."/>
            <person name="McMahon K.D."/>
            <person name="Konstantinidis K.T."/>
            <person name="Eloe-Fadrosh E.A."/>
            <person name="Kyrpides N.C."/>
            <person name="Woyke T."/>
        </authorList>
    </citation>
    <scope>NUCLEOTIDE SEQUENCE</scope>
    <source>
        <strain evidence="3">GVMAG-S-ERX555943-30</strain>
    </source>
</reference>
<sequence length="337" mass="38557">MENLHDNDKSIEPNVIEDISLNKHSNSEDKCGKIKHIVCAGGGIAGLQYYGILEEAYRQKLWNIDDIKTYYGTSIGTIIGVCLLLKYSWVEITKYLTQRPFEKLFPFGLKTALQSISKLGLYDITSIYKMLSPFLLGCNLSMDITMKEFYEETGIEFHCIITNVKEYKSVDVSYKTHPEWKLIEAVYGSCALPILFEPLQVDGEFYADGCLLYNYPLYQCIQNGALPDEVLGITPAYEKKQITLSQNDTMFEYLGLLLHQMTKHEKPVYEGKIAYQFEVHTDNCSPNKVRDCILSGDHKLTMINEGKLIVLRYVQGWTVNNELSNDDSHNKEINETM</sequence>
<accession>A0A6C0AUA1</accession>
<protein>
    <recommendedName>
        <fullName evidence="2">PNPLA domain-containing protein</fullName>
    </recommendedName>
</protein>
<evidence type="ECO:0000313" key="3">
    <source>
        <dbReference type="EMBL" id="QHS83136.1"/>
    </source>
</evidence>
<name>A0A6C0AUA1_9ZZZZ</name>
<dbReference type="Gene3D" id="3.40.1090.10">
    <property type="entry name" value="Cytosolic phospholipase A2 catalytic domain"/>
    <property type="match status" value="2"/>
</dbReference>
<dbReference type="GO" id="GO:0006629">
    <property type="term" value="P:lipid metabolic process"/>
    <property type="evidence" value="ECO:0007669"/>
    <property type="project" value="UniProtKB-KW"/>
</dbReference>
<dbReference type="PANTHER" id="PTHR46394:SF1">
    <property type="entry name" value="PNPLA DOMAIN-CONTAINING PROTEIN"/>
    <property type="match status" value="1"/>
</dbReference>
<dbReference type="InterPro" id="IPR016035">
    <property type="entry name" value="Acyl_Trfase/lysoPLipase"/>
</dbReference>
<dbReference type="PANTHER" id="PTHR46394">
    <property type="entry name" value="ANNEXIN"/>
    <property type="match status" value="1"/>
</dbReference>
<dbReference type="AlphaFoldDB" id="A0A6C0AUA1"/>